<evidence type="ECO:0000313" key="2">
    <source>
        <dbReference type="Proteomes" id="UP000805704"/>
    </source>
</evidence>
<gene>
    <name evidence="1" type="ORF">GBF38_011049</name>
</gene>
<comment type="caution">
    <text evidence="1">The sequence shown here is derived from an EMBL/GenBank/DDBJ whole genome shotgun (WGS) entry which is preliminary data.</text>
</comment>
<keyword evidence="2" id="KW-1185">Reference proteome</keyword>
<dbReference type="EMBL" id="CM024811">
    <property type="protein sequence ID" value="KAG8005130.1"/>
    <property type="molecule type" value="Genomic_DNA"/>
</dbReference>
<evidence type="ECO:0000313" key="1">
    <source>
        <dbReference type="EMBL" id="KAG8005130.1"/>
    </source>
</evidence>
<accession>A0ACB7ETJ6</accession>
<dbReference type="Proteomes" id="UP000805704">
    <property type="component" value="Chromosome 23"/>
</dbReference>
<protein>
    <submittedName>
        <fullName evidence="1">Uncharacterized protein</fullName>
    </submittedName>
</protein>
<name>A0ACB7ETJ6_NIBAL</name>
<reference evidence="1" key="1">
    <citation type="submission" date="2020-04" db="EMBL/GenBank/DDBJ databases">
        <title>A chromosome-scale assembly and high-density genetic map of the yellow drum (Nibea albiflora) genome.</title>
        <authorList>
            <person name="Xu D."/>
            <person name="Zhang W."/>
            <person name="Chen R."/>
            <person name="Tan P."/>
            <person name="Wang L."/>
            <person name="Song H."/>
            <person name="Tian L."/>
            <person name="Zhu Q."/>
            <person name="Wang B."/>
        </authorList>
    </citation>
    <scope>NUCLEOTIDE SEQUENCE</scope>
    <source>
        <strain evidence="1">ZJHYS-2018</strain>
    </source>
</reference>
<proteinExistence type="predicted"/>
<sequence>LSYICRNNMVSIVFIGYLSFSRIVGDDDGGKLFTPEEYEEYKRKVLPQRMKNRLYVSFGVPGGIDCKLIGPETQCFCAHRYKQHKTDFEVVPSERPLALPCRVRGCICVAYQYVPRIGPNPVRCRCKHLPQDHSEDTDHMCKKCTSCSGFQSPFTCGCGQPSSAHQTLVETKQEREARSRPVGRDVPYAAMGGLTGFTSLLDGYLALEASGSGILASFSQLFWSNFAALVRDVSGSCTSIAQPMHPNLISWLGTLGFLLWALLCLGALTEGYPVKPENPGEDAPAEELAKYYSALRHYINLITRQRYGKRSSPEILDTLVSELLLKESTDTLPQSRYVFVRAELHLGASLTRS</sequence>
<organism evidence="1 2">
    <name type="scientific">Nibea albiflora</name>
    <name type="common">Yellow drum</name>
    <name type="synonym">Corvina albiflora</name>
    <dbReference type="NCBI Taxonomy" id="240163"/>
    <lineage>
        <taxon>Eukaryota</taxon>
        <taxon>Metazoa</taxon>
        <taxon>Chordata</taxon>
        <taxon>Craniata</taxon>
        <taxon>Vertebrata</taxon>
        <taxon>Euteleostomi</taxon>
        <taxon>Actinopterygii</taxon>
        <taxon>Neopterygii</taxon>
        <taxon>Teleostei</taxon>
        <taxon>Neoteleostei</taxon>
        <taxon>Acanthomorphata</taxon>
        <taxon>Eupercaria</taxon>
        <taxon>Sciaenidae</taxon>
        <taxon>Nibea</taxon>
    </lineage>
</organism>
<feature type="non-terminal residue" evidence="1">
    <location>
        <position position="1"/>
    </location>
</feature>